<gene>
    <name evidence="1" type="ORF">AYBTSS11_LOCUS8060</name>
</gene>
<dbReference type="EMBL" id="OY731400">
    <property type="protein sequence ID" value="CAJ1937501.1"/>
    <property type="molecule type" value="Genomic_DNA"/>
</dbReference>
<evidence type="ECO:0000313" key="2">
    <source>
        <dbReference type="Proteomes" id="UP001189624"/>
    </source>
</evidence>
<organism evidence="1 2">
    <name type="scientific">Sphenostylis stenocarpa</name>
    <dbReference type="NCBI Taxonomy" id="92480"/>
    <lineage>
        <taxon>Eukaryota</taxon>
        <taxon>Viridiplantae</taxon>
        <taxon>Streptophyta</taxon>
        <taxon>Embryophyta</taxon>
        <taxon>Tracheophyta</taxon>
        <taxon>Spermatophyta</taxon>
        <taxon>Magnoliopsida</taxon>
        <taxon>eudicotyledons</taxon>
        <taxon>Gunneridae</taxon>
        <taxon>Pentapetalae</taxon>
        <taxon>rosids</taxon>
        <taxon>fabids</taxon>
        <taxon>Fabales</taxon>
        <taxon>Fabaceae</taxon>
        <taxon>Papilionoideae</taxon>
        <taxon>50 kb inversion clade</taxon>
        <taxon>NPAAA clade</taxon>
        <taxon>indigoferoid/millettioid clade</taxon>
        <taxon>Phaseoleae</taxon>
        <taxon>Sphenostylis</taxon>
    </lineage>
</organism>
<keyword evidence="2" id="KW-1185">Reference proteome</keyword>
<sequence length="99" mass="10963">GEFIGETKLVVSAQLVIHFNTNKSPFISQGRQPLVTQAPSPFPYKDNKAVPWRYSAQEMNNGQHEETMNKVSNVDTSTNNNISSIGNVARSGRFSIPLK</sequence>
<accession>A0AA86S0U8</accession>
<dbReference type="Gramene" id="rna-AYBTSS11_LOCUS8060">
    <property type="protein sequence ID" value="CAJ1937501.1"/>
    <property type="gene ID" value="gene-AYBTSS11_LOCUS8060"/>
</dbReference>
<name>A0AA86S0U8_9FABA</name>
<dbReference type="Proteomes" id="UP001189624">
    <property type="component" value="Chromosome 3"/>
</dbReference>
<reference evidence="1" key="1">
    <citation type="submission" date="2023-10" db="EMBL/GenBank/DDBJ databases">
        <authorList>
            <person name="Domelevo Entfellner J.-B."/>
        </authorList>
    </citation>
    <scope>NUCLEOTIDE SEQUENCE</scope>
</reference>
<feature type="non-terminal residue" evidence="1">
    <location>
        <position position="1"/>
    </location>
</feature>
<protein>
    <submittedName>
        <fullName evidence="1">Uncharacterized protein</fullName>
    </submittedName>
</protein>
<dbReference type="AlphaFoldDB" id="A0AA86S0U8"/>
<evidence type="ECO:0000313" key="1">
    <source>
        <dbReference type="EMBL" id="CAJ1937501.1"/>
    </source>
</evidence>
<proteinExistence type="predicted"/>